<dbReference type="Pfam" id="PF00468">
    <property type="entry name" value="Ribosomal_L34"/>
    <property type="match status" value="1"/>
</dbReference>
<dbReference type="HAMAP" id="MF_00391">
    <property type="entry name" value="Ribosomal_bL34"/>
    <property type="match status" value="1"/>
</dbReference>
<dbReference type="Gene3D" id="1.10.287.3980">
    <property type="match status" value="1"/>
</dbReference>
<name>A0A2T0AC09_RHOTO</name>
<proteinExistence type="inferred from homology"/>
<evidence type="ECO:0000256" key="5">
    <source>
        <dbReference type="SAM" id="MobiDB-lite"/>
    </source>
</evidence>
<evidence type="ECO:0000313" key="6">
    <source>
        <dbReference type="EMBL" id="PRQ75548.1"/>
    </source>
</evidence>
<keyword evidence="3" id="KW-0687">Ribonucleoprotein</keyword>
<dbReference type="PANTHER" id="PTHR14503:SF4">
    <property type="entry name" value="LARGE RIBOSOMAL SUBUNIT PROTEIN BL34M"/>
    <property type="match status" value="1"/>
</dbReference>
<dbReference type="GO" id="GO:0003735">
    <property type="term" value="F:structural constituent of ribosome"/>
    <property type="evidence" value="ECO:0007669"/>
    <property type="project" value="InterPro"/>
</dbReference>
<dbReference type="NCBIfam" id="TIGR01030">
    <property type="entry name" value="rpmH_bact"/>
    <property type="match status" value="1"/>
</dbReference>
<evidence type="ECO:0000256" key="3">
    <source>
        <dbReference type="ARBA" id="ARBA00023274"/>
    </source>
</evidence>
<dbReference type="PANTHER" id="PTHR14503">
    <property type="entry name" value="MITOCHONDRIAL RIBOSOMAL PROTEIN 34 FAMILY MEMBER"/>
    <property type="match status" value="1"/>
</dbReference>
<accession>A0A2T0AC09</accession>
<dbReference type="GO" id="GO:0005762">
    <property type="term" value="C:mitochondrial large ribosomal subunit"/>
    <property type="evidence" value="ECO:0007669"/>
    <property type="project" value="TreeGrafter"/>
</dbReference>
<comment type="caution">
    <text evidence="6">The sequence shown here is derived from an EMBL/GenBank/DDBJ whole genome shotgun (WGS) entry which is preliminary data.</text>
</comment>
<reference evidence="6 7" key="1">
    <citation type="journal article" date="2018" name="Elife">
        <title>Functional genomics of lipid metabolism in the oleaginous yeast Rhodosporidium toruloides.</title>
        <authorList>
            <person name="Coradetti S.T."/>
            <person name="Pinel D."/>
            <person name="Geiselman G."/>
            <person name="Ito M."/>
            <person name="Mondo S."/>
            <person name="Reilly M.C."/>
            <person name="Cheng Y.F."/>
            <person name="Bauer S."/>
            <person name="Grigoriev I."/>
            <person name="Gladden J.M."/>
            <person name="Simmons B.A."/>
            <person name="Brem R."/>
            <person name="Arkin A.P."/>
            <person name="Skerker J.M."/>
        </authorList>
    </citation>
    <scope>NUCLEOTIDE SEQUENCE [LARGE SCALE GENOMIC DNA]</scope>
    <source>
        <strain evidence="6 7">NBRC 0880</strain>
    </source>
</reference>
<sequence>MPRLARSLRAVPSAAPKPISNSLAIRSTPALAPRAAQPSILFRPSSAPSFLSPLRPSLSPFSASSPSPASSSSPILSLLASRPAAIAPQQKRFTTYGAEYQPSTLKRKRKHGFLKRLRTKSGRNILRRRFSKGRKYLSH</sequence>
<evidence type="ECO:0000256" key="2">
    <source>
        <dbReference type="ARBA" id="ARBA00022980"/>
    </source>
</evidence>
<dbReference type="GO" id="GO:0006412">
    <property type="term" value="P:translation"/>
    <property type="evidence" value="ECO:0007669"/>
    <property type="project" value="InterPro"/>
</dbReference>
<dbReference type="AlphaFoldDB" id="A0A2T0AC09"/>
<comment type="similarity">
    <text evidence="1">Belongs to the bacterial ribosomal protein bL34 family.</text>
</comment>
<feature type="region of interest" description="Disordered" evidence="5">
    <location>
        <begin position="1"/>
        <end position="28"/>
    </location>
</feature>
<evidence type="ECO:0000256" key="1">
    <source>
        <dbReference type="ARBA" id="ARBA00010111"/>
    </source>
</evidence>
<gene>
    <name evidence="6" type="ORF">AAT19DRAFT_13605</name>
</gene>
<organism evidence="6 7">
    <name type="scientific">Rhodotorula toruloides</name>
    <name type="common">Yeast</name>
    <name type="synonym">Rhodosporidium toruloides</name>
    <dbReference type="NCBI Taxonomy" id="5286"/>
    <lineage>
        <taxon>Eukaryota</taxon>
        <taxon>Fungi</taxon>
        <taxon>Dikarya</taxon>
        <taxon>Basidiomycota</taxon>
        <taxon>Pucciniomycotina</taxon>
        <taxon>Microbotryomycetes</taxon>
        <taxon>Sporidiobolales</taxon>
        <taxon>Sporidiobolaceae</taxon>
        <taxon>Rhodotorula</taxon>
    </lineage>
</organism>
<dbReference type="FunFam" id="1.10.287.3980:FF:000001">
    <property type="entry name" value="Mitochondrial ribosomal protein L34"/>
    <property type="match status" value="1"/>
</dbReference>
<evidence type="ECO:0000256" key="4">
    <source>
        <dbReference type="ARBA" id="ARBA00035274"/>
    </source>
</evidence>
<keyword evidence="2 6" id="KW-0689">Ribosomal protein</keyword>
<dbReference type="OrthoDB" id="431691at2759"/>
<dbReference type="InterPro" id="IPR000271">
    <property type="entry name" value="Ribosomal_bL34"/>
</dbReference>
<protein>
    <recommendedName>
        <fullName evidence="4">Large ribosomal subunit protein bL34m</fullName>
    </recommendedName>
</protein>
<evidence type="ECO:0000313" key="7">
    <source>
        <dbReference type="Proteomes" id="UP000239560"/>
    </source>
</evidence>
<dbReference type="Proteomes" id="UP000239560">
    <property type="component" value="Unassembled WGS sequence"/>
</dbReference>
<dbReference type="EMBL" id="LCTV02000004">
    <property type="protein sequence ID" value="PRQ75548.1"/>
    <property type="molecule type" value="Genomic_DNA"/>
</dbReference>